<evidence type="ECO:0000256" key="1">
    <source>
        <dbReference type="SAM" id="Phobius"/>
    </source>
</evidence>
<evidence type="ECO:0000313" key="3">
    <source>
        <dbReference type="Proteomes" id="UP000177328"/>
    </source>
</evidence>
<keyword evidence="1" id="KW-0812">Transmembrane</keyword>
<accession>A0A1F5KK82</accession>
<dbReference type="PANTHER" id="PTHR38454:SF1">
    <property type="entry name" value="INTEGRAL MEMBRANE PROTEIN"/>
    <property type="match status" value="1"/>
</dbReference>
<gene>
    <name evidence="2" type="ORF">A3D25_02365</name>
</gene>
<evidence type="ECO:0008006" key="4">
    <source>
        <dbReference type="Google" id="ProtNLM"/>
    </source>
</evidence>
<sequence>MIRRLLPLIFLFLCVVLVFRKFIFEGLLPIPADILVGAYFPWLDHKGGYGAGIPIKNPMASDIFSMLYPWRILGMESLKLGVLPLWDSTIMLGGPLLANFQSALLNPLNALFLILPNAWAWSIEVLLQPFLMALAMYVYLRNLKLGKLSSSVGGLSFAFSGFSIVWMQYNTLGFTLIFIPLTFLYIDKIFETRRASFTFLLSICLALQIFSGYPQISIYTFGFALIYFLYRFFYSTREKIYIYHFAMALVSGLAFSSIQLLPSAELAALSIRGIDNVAMSGGIQFLPLQHLLGFFVPDFFGNPAAGNYWGIGSFDNFAFYLPVVTIFFASLVLTSKKYKQASLIFGIISLISLVVAVRSPLSSFLVNLNILGLKAAVAARILVFFDFALCVMSAYGVEKFLTDKTSLTLKFKLITPAIFIGVVVGLVLCIVIGDNNFSLKQIISPSDGHLRVALRNSLLPLMIALVTSALFITIKNRKIVVCISLLIVLVNVLYSTDKYLSFIKPELMYPPSEELSFLKNNLDGHRFDREKGELIPSNSWVPYGLSSAAGQNALSLLSANQYLGLVGGRSEPQNRFVDFENPGLPLYDTLDIKYRVLINRSPISAPDPTGVPRTFFTNMLKFKEVRNFLTTRVYENSTNLGFAWFTPQVTCSHNNQEVFSALLSADFNPHQLVYVNCNEAKTSAVGQVEVTKRSPNSLEFATNSPDENYLIISQAFYPGWVAQVDGKSSNLYIANTALMSVLVPPGEHLVSLRYDPGSLKAGVLIFSLSAFGWLIYFVRKFIGRKTV</sequence>
<feature type="transmembrane region" description="Helical" evidence="1">
    <location>
        <begin position="479"/>
        <end position="496"/>
    </location>
</feature>
<dbReference type="InterPro" id="IPR018580">
    <property type="entry name" value="Uncharacterised_YfhO"/>
</dbReference>
<keyword evidence="1" id="KW-1133">Transmembrane helix</keyword>
<dbReference type="Proteomes" id="UP000177328">
    <property type="component" value="Unassembled WGS sequence"/>
</dbReference>
<evidence type="ECO:0000313" key="2">
    <source>
        <dbReference type="EMBL" id="OGE41346.1"/>
    </source>
</evidence>
<dbReference type="EMBL" id="MFDD01000002">
    <property type="protein sequence ID" value="OGE41346.1"/>
    <property type="molecule type" value="Genomic_DNA"/>
</dbReference>
<feature type="transmembrane region" description="Helical" evidence="1">
    <location>
        <begin position="240"/>
        <end position="261"/>
    </location>
</feature>
<organism evidence="2 3">
    <name type="scientific">Candidatus Daviesbacteria bacterium RIFCSPHIGHO2_02_FULL_43_12</name>
    <dbReference type="NCBI Taxonomy" id="1797776"/>
    <lineage>
        <taxon>Bacteria</taxon>
        <taxon>Candidatus Daviesiibacteriota</taxon>
    </lineage>
</organism>
<protein>
    <recommendedName>
        <fullName evidence="4">Membrane protein 6-pyruvoyl-tetrahydropterin synthase-related domain-containing protein</fullName>
    </recommendedName>
</protein>
<feature type="transmembrane region" description="Helical" evidence="1">
    <location>
        <begin position="413"/>
        <end position="433"/>
    </location>
</feature>
<keyword evidence="1" id="KW-0472">Membrane</keyword>
<reference evidence="2 3" key="1">
    <citation type="journal article" date="2016" name="Nat. Commun.">
        <title>Thousands of microbial genomes shed light on interconnected biogeochemical processes in an aquifer system.</title>
        <authorList>
            <person name="Anantharaman K."/>
            <person name="Brown C.T."/>
            <person name="Hug L.A."/>
            <person name="Sharon I."/>
            <person name="Castelle C.J."/>
            <person name="Probst A.J."/>
            <person name="Thomas B.C."/>
            <person name="Singh A."/>
            <person name="Wilkins M.J."/>
            <person name="Karaoz U."/>
            <person name="Brodie E.L."/>
            <person name="Williams K.H."/>
            <person name="Hubbard S.S."/>
            <person name="Banfield J.F."/>
        </authorList>
    </citation>
    <scope>NUCLEOTIDE SEQUENCE [LARGE SCALE GENOMIC DNA]</scope>
</reference>
<proteinExistence type="predicted"/>
<feature type="transmembrane region" description="Helical" evidence="1">
    <location>
        <begin position="171"/>
        <end position="187"/>
    </location>
</feature>
<feature type="transmembrane region" description="Helical" evidence="1">
    <location>
        <begin position="341"/>
        <end position="361"/>
    </location>
</feature>
<feature type="transmembrane region" description="Helical" evidence="1">
    <location>
        <begin position="453"/>
        <end position="472"/>
    </location>
</feature>
<dbReference type="Pfam" id="PF09586">
    <property type="entry name" value="YfhO"/>
    <property type="match status" value="1"/>
</dbReference>
<comment type="caution">
    <text evidence="2">The sequence shown here is derived from an EMBL/GenBank/DDBJ whole genome shotgun (WGS) entry which is preliminary data.</text>
</comment>
<feature type="transmembrane region" description="Helical" evidence="1">
    <location>
        <begin position="194"/>
        <end position="210"/>
    </location>
</feature>
<feature type="transmembrane region" description="Helical" evidence="1">
    <location>
        <begin position="317"/>
        <end position="334"/>
    </location>
</feature>
<feature type="transmembrane region" description="Helical" evidence="1">
    <location>
        <begin position="759"/>
        <end position="778"/>
    </location>
</feature>
<dbReference type="PANTHER" id="PTHR38454">
    <property type="entry name" value="INTEGRAL MEMBRANE PROTEIN-RELATED"/>
    <property type="match status" value="1"/>
</dbReference>
<feature type="transmembrane region" description="Helical" evidence="1">
    <location>
        <begin position="216"/>
        <end position="233"/>
    </location>
</feature>
<feature type="transmembrane region" description="Helical" evidence="1">
    <location>
        <begin position="118"/>
        <end position="140"/>
    </location>
</feature>
<dbReference type="AlphaFoldDB" id="A0A1F5KK82"/>
<name>A0A1F5KK82_9BACT</name>
<feature type="transmembrane region" description="Helical" evidence="1">
    <location>
        <begin position="381"/>
        <end position="401"/>
    </location>
</feature>